<sequence>MAGFNLGALGDMANNAMKNAVDAASTAAANKPSSVGNLMNAMAGNYTEISPEQLAQEYGRFLFTGETISHGYKLIRDAVVFTNLRMIFIDKQGATGAKMRFRSVHLDSIVDVEVETAGALADDSEINITYLKDIYQRKNGPETFEEIKLEFPKTFDVATLYRWLGDVSIRNRQRINA</sequence>
<accession>A0A087BFL3</accession>
<dbReference type="EMBL" id="JGZA01000015">
    <property type="protein sequence ID" value="KFI69813.1"/>
    <property type="molecule type" value="Genomic_DNA"/>
</dbReference>
<protein>
    <recommendedName>
        <fullName evidence="1">Bacterial Pleckstrin homology domain-containing protein</fullName>
    </recommendedName>
</protein>
<evidence type="ECO:0000259" key="1">
    <source>
        <dbReference type="Pfam" id="PF08000"/>
    </source>
</evidence>
<reference evidence="2 3" key="1">
    <citation type="submission" date="2014-03" db="EMBL/GenBank/DDBJ databases">
        <title>Genomics of Bifidobacteria.</title>
        <authorList>
            <person name="Ventura M."/>
            <person name="Milani C."/>
            <person name="Lugli G.A."/>
        </authorList>
    </citation>
    <scope>NUCLEOTIDE SEQUENCE [LARGE SCALE GENOMIC DNA]</scope>
    <source>
        <strain evidence="2 3">LMG 21814</strain>
    </source>
</reference>
<dbReference type="Proteomes" id="UP000029024">
    <property type="component" value="Unassembled WGS sequence"/>
</dbReference>
<gene>
    <name evidence="2" type="ORF">BLSS_0114</name>
</gene>
<dbReference type="SUPFAM" id="SSF50729">
    <property type="entry name" value="PH domain-like"/>
    <property type="match status" value="1"/>
</dbReference>
<comment type="caution">
    <text evidence="2">The sequence shown here is derived from an EMBL/GenBank/DDBJ whole genome shotgun (WGS) entry which is preliminary data.</text>
</comment>
<organism evidence="2 3">
    <name type="scientific">Bifidobacterium longum subsp. suis</name>
    <dbReference type="NCBI Taxonomy" id="1695"/>
    <lineage>
        <taxon>Bacteria</taxon>
        <taxon>Bacillati</taxon>
        <taxon>Actinomycetota</taxon>
        <taxon>Actinomycetes</taxon>
        <taxon>Bifidobacteriales</taxon>
        <taxon>Bifidobacteriaceae</taxon>
        <taxon>Bifidobacterium</taxon>
    </lineage>
</organism>
<dbReference type="Pfam" id="PF08000">
    <property type="entry name" value="bPH_1"/>
    <property type="match status" value="1"/>
</dbReference>
<dbReference type="Gene3D" id="2.30.29.50">
    <property type="entry name" value="Bacterial Pleckstrin homology domain"/>
    <property type="match status" value="1"/>
</dbReference>
<dbReference type="AlphaFoldDB" id="A0A087BFL3"/>
<proteinExistence type="predicted"/>
<evidence type="ECO:0000313" key="3">
    <source>
        <dbReference type="Proteomes" id="UP000029024"/>
    </source>
</evidence>
<evidence type="ECO:0000313" key="2">
    <source>
        <dbReference type="EMBL" id="KFI69813.1"/>
    </source>
</evidence>
<feature type="domain" description="Bacterial Pleckstrin homology" evidence="1">
    <location>
        <begin position="38"/>
        <end position="165"/>
    </location>
</feature>
<dbReference type="InterPro" id="IPR012544">
    <property type="entry name" value="PHb"/>
</dbReference>
<dbReference type="InterPro" id="IPR037063">
    <property type="entry name" value="PHb_sf"/>
</dbReference>
<dbReference type="RefSeq" id="WP_197672355.1">
    <property type="nucleotide sequence ID" value="NZ_JBMFCW010000017.1"/>
</dbReference>
<name>A0A087BFL3_BIFLN</name>